<dbReference type="EMBL" id="BAMV01000006">
    <property type="protein sequence ID" value="GAN59536.1"/>
    <property type="molecule type" value="Genomic_DNA"/>
</dbReference>
<dbReference type="Proteomes" id="UP000032671">
    <property type="component" value="Unassembled WGS sequence"/>
</dbReference>
<dbReference type="Pfam" id="PF04023">
    <property type="entry name" value="FeoA"/>
    <property type="match status" value="1"/>
</dbReference>
<dbReference type="PANTHER" id="PTHR42954:SF2">
    <property type="entry name" value="FE(2+) TRANSPORT PROTEIN A"/>
    <property type="match status" value="1"/>
</dbReference>
<sequence>MFSHPSGIHSALRLNQLSLRSTGVIDRIEALSPSDAIAQRLNELGFVPGEPVTVIAFGPLGGDPMAVEIGFTRFALRCSEAARIILRTPQGEPVA</sequence>
<dbReference type="InterPro" id="IPR008988">
    <property type="entry name" value="Transcriptional_repressor_C"/>
</dbReference>
<dbReference type="SMART" id="SM00899">
    <property type="entry name" value="FeoA"/>
    <property type="match status" value="1"/>
</dbReference>
<reference evidence="4 6" key="2">
    <citation type="submission" date="2019-07" db="EMBL/GenBank/DDBJ databases">
        <title>Whole genome shotgun sequence of Acetobacter cibinongensis NBRC 16605.</title>
        <authorList>
            <person name="Hosoyama A."/>
            <person name="Uohara A."/>
            <person name="Ohji S."/>
            <person name="Ichikawa N."/>
        </authorList>
    </citation>
    <scope>NUCLEOTIDE SEQUENCE [LARGE SCALE GENOMIC DNA]</scope>
    <source>
        <strain evidence="4 6">NBRC 16605</strain>
    </source>
</reference>
<evidence type="ECO:0000313" key="5">
    <source>
        <dbReference type="Proteomes" id="UP000032671"/>
    </source>
</evidence>
<reference evidence="3 5" key="1">
    <citation type="submission" date="2012-11" db="EMBL/GenBank/DDBJ databases">
        <title>Whole genome sequence of Acetobacter cibinongensis 4H-1.</title>
        <authorList>
            <person name="Azuma Y."/>
            <person name="Higashiura N."/>
            <person name="Hirakawa H."/>
            <person name="Matsushita K."/>
        </authorList>
    </citation>
    <scope>NUCLEOTIDE SEQUENCE [LARGE SCALE GENOMIC DNA]</scope>
    <source>
        <strain evidence="3 5">4H-1</strain>
    </source>
</reference>
<evidence type="ECO:0000313" key="6">
    <source>
        <dbReference type="Proteomes" id="UP000321891"/>
    </source>
</evidence>
<accession>A0A6N3SJI6</accession>
<dbReference type="Proteomes" id="UP000321891">
    <property type="component" value="Unassembled WGS sequence"/>
</dbReference>
<evidence type="ECO:0000313" key="4">
    <source>
        <dbReference type="EMBL" id="GEL57425.1"/>
    </source>
</evidence>
<keyword evidence="6" id="KW-1185">Reference proteome</keyword>
<organism evidence="3 5">
    <name type="scientific">Acetobacter cibinongensis</name>
    <dbReference type="NCBI Taxonomy" id="146475"/>
    <lineage>
        <taxon>Bacteria</taxon>
        <taxon>Pseudomonadati</taxon>
        <taxon>Pseudomonadota</taxon>
        <taxon>Alphaproteobacteria</taxon>
        <taxon>Acetobacterales</taxon>
        <taxon>Acetobacteraceae</taxon>
        <taxon>Acetobacter</taxon>
    </lineage>
</organism>
<dbReference type="GO" id="GO:0046914">
    <property type="term" value="F:transition metal ion binding"/>
    <property type="evidence" value="ECO:0007669"/>
    <property type="project" value="InterPro"/>
</dbReference>
<dbReference type="SUPFAM" id="SSF50037">
    <property type="entry name" value="C-terminal domain of transcriptional repressors"/>
    <property type="match status" value="1"/>
</dbReference>
<accession>A0A0D6N1Y4</accession>
<dbReference type="Gene3D" id="2.30.30.90">
    <property type="match status" value="1"/>
</dbReference>
<evidence type="ECO:0000256" key="1">
    <source>
        <dbReference type="ARBA" id="ARBA00023004"/>
    </source>
</evidence>
<proteinExistence type="predicted"/>
<dbReference type="AlphaFoldDB" id="A0A0D6N1Y4"/>
<dbReference type="InterPro" id="IPR007167">
    <property type="entry name" value="Fe-transptr_FeoA-like"/>
</dbReference>
<feature type="domain" description="Ferrous iron transporter FeoA-like" evidence="2">
    <location>
        <begin position="12"/>
        <end position="88"/>
    </location>
</feature>
<dbReference type="InterPro" id="IPR038157">
    <property type="entry name" value="FeoA_core_dom"/>
</dbReference>
<protein>
    <submittedName>
        <fullName evidence="3">Fe2+ transport protein A FeoA</fullName>
    </submittedName>
    <submittedName>
        <fullName evidence="4">Iron transporter</fullName>
    </submittedName>
</protein>
<name>A0A0D6N1Y4_9PROT</name>
<keyword evidence="1" id="KW-0408">Iron</keyword>
<dbReference type="EMBL" id="BJVU01000001">
    <property type="protein sequence ID" value="GEL57425.1"/>
    <property type="molecule type" value="Genomic_DNA"/>
</dbReference>
<comment type="caution">
    <text evidence="3">The sequence shown here is derived from an EMBL/GenBank/DDBJ whole genome shotgun (WGS) entry which is preliminary data.</text>
</comment>
<dbReference type="STRING" id="1231339.Abci_006_015"/>
<evidence type="ECO:0000259" key="2">
    <source>
        <dbReference type="SMART" id="SM00899"/>
    </source>
</evidence>
<gene>
    <name evidence="4" type="primary">feoA</name>
    <name evidence="3" type="ORF">Abci_006_015</name>
    <name evidence="4" type="ORF">ACI01nite_00270</name>
</gene>
<evidence type="ECO:0000313" key="3">
    <source>
        <dbReference type="EMBL" id="GAN59536.1"/>
    </source>
</evidence>
<dbReference type="PANTHER" id="PTHR42954">
    <property type="entry name" value="FE(2+) TRANSPORT PROTEIN A"/>
    <property type="match status" value="1"/>
</dbReference>
<dbReference type="InterPro" id="IPR052713">
    <property type="entry name" value="FeoA"/>
</dbReference>